<dbReference type="InterPro" id="IPR012337">
    <property type="entry name" value="RNaseH-like_sf"/>
</dbReference>
<feature type="compositionally biased region" description="Polar residues" evidence="7">
    <location>
        <begin position="12"/>
        <end position="24"/>
    </location>
</feature>
<keyword evidence="5" id="KW-0269">Exonuclease</keyword>
<evidence type="ECO:0000256" key="6">
    <source>
        <dbReference type="ARBA" id="ARBA00023242"/>
    </source>
</evidence>
<keyword evidence="6" id="KW-0539">Nucleus</keyword>
<sequence>MTRNRKRKLNSIVAQGPTSASPNAPSDEPPALPIVKFGGFKLTTNAGMTRPPSPFLTGSEDREDDDGWERAGKRQKKSKPEKKRNIAEMVLSPQRLKSPVRMSDLQNLVLWLVADGTAPQWLMVRNKPEIRRVVVLLVPGLTMDMFDNTLSLAPPAREDEDMGVSNSDPTLGDEDIGVSISDPTQDMGVPIPRAELEGEEFEQAPALALAPTIAPPLQVMINGVEPPGLSSPGNFWPRTLDAWRLPPCLEVFSEMFKHIWPIKAAGDDRNARLASPISTFLNSPMQKGHTAKSSGNRRIVISSLLMTLYEMVEDEYPLHSSQRRLREGSEEEEKETEKRKKEGWVETDLSHGNGQDKNEGGAVTEGKTVYAIDCEMCKTVEGLELTRISILNWDAEVVYDTLVKPTNPITDYLTQYSGMTAALLDPVTTTLADVQAHLLTLFNNDTVLLGQSLNSDLTAMRLAHPHIVDTSLIYHHTRGPPYKPSLKWLASKYLRREIQTGGADGHNSVEDAKACLDLLKLKLERGMDFGTVETPTESIFKRIGRYPITPKNGAMVDYGQPEKWYGAHATRTVAVKTDAEVVAGVLSCATGAGAVEFTWGRLRALEILRGWGNTTSSDRIDPGRDGEPDTAVLAAAVEGVARHVKEVYDGLDRNTAFIVYTGTGDPREMKRLMDLQKEFKTQYQVKKWDDLSVKWTDVENQALQAAVKVARGGLGFMTVT</sequence>
<reference evidence="9 10" key="1">
    <citation type="submission" date="2024-02" db="EMBL/GenBank/DDBJ databases">
        <title>Discinaceae phylogenomics.</title>
        <authorList>
            <person name="Dirks A.C."/>
            <person name="James T.Y."/>
        </authorList>
    </citation>
    <scope>NUCLEOTIDE SEQUENCE [LARGE SCALE GENOMIC DNA]</scope>
    <source>
        <strain evidence="9 10">ACD0624</strain>
    </source>
</reference>
<dbReference type="PANTHER" id="PTHR12801">
    <property type="entry name" value="RNA EXONUCLEASE REXO1 / RECO3 FAMILY MEMBER-RELATED"/>
    <property type="match status" value="1"/>
</dbReference>
<dbReference type="InterPro" id="IPR013520">
    <property type="entry name" value="Ribonucl_H"/>
</dbReference>
<comment type="similarity">
    <text evidence="2">Belongs to the REXO1/REXO3 family.</text>
</comment>
<evidence type="ECO:0000313" key="10">
    <source>
        <dbReference type="Proteomes" id="UP001447188"/>
    </source>
</evidence>
<dbReference type="InterPro" id="IPR047021">
    <property type="entry name" value="REXO1/3/4-like"/>
</dbReference>
<keyword evidence="3" id="KW-0540">Nuclease</keyword>
<evidence type="ECO:0000256" key="5">
    <source>
        <dbReference type="ARBA" id="ARBA00022839"/>
    </source>
</evidence>
<evidence type="ECO:0000259" key="8">
    <source>
        <dbReference type="SMART" id="SM00479"/>
    </source>
</evidence>
<dbReference type="SUPFAM" id="SSF53098">
    <property type="entry name" value="Ribonuclease H-like"/>
    <property type="match status" value="1"/>
</dbReference>
<dbReference type="CDD" id="cd06145">
    <property type="entry name" value="REX1_like"/>
    <property type="match status" value="1"/>
</dbReference>
<dbReference type="Pfam" id="PF00929">
    <property type="entry name" value="RNase_T"/>
    <property type="match status" value="1"/>
</dbReference>
<feature type="region of interest" description="Disordered" evidence="7">
    <location>
        <begin position="153"/>
        <end position="172"/>
    </location>
</feature>
<feature type="compositionally biased region" description="Basic residues" evidence="7">
    <location>
        <begin position="73"/>
        <end position="82"/>
    </location>
</feature>
<feature type="region of interest" description="Disordered" evidence="7">
    <location>
        <begin position="1"/>
        <end position="85"/>
    </location>
</feature>
<dbReference type="Proteomes" id="UP001447188">
    <property type="component" value="Unassembled WGS sequence"/>
</dbReference>
<feature type="compositionally biased region" description="Basic and acidic residues" evidence="7">
    <location>
        <begin position="335"/>
        <end position="344"/>
    </location>
</feature>
<evidence type="ECO:0000256" key="4">
    <source>
        <dbReference type="ARBA" id="ARBA00022801"/>
    </source>
</evidence>
<dbReference type="Gene3D" id="3.30.420.10">
    <property type="entry name" value="Ribonuclease H-like superfamily/Ribonuclease H"/>
    <property type="match status" value="1"/>
</dbReference>
<dbReference type="EMBL" id="JBBBZM010000013">
    <property type="protein sequence ID" value="KAL0639226.1"/>
    <property type="molecule type" value="Genomic_DNA"/>
</dbReference>
<evidence type="ECO:0000256" key="3">
    <source>
        <dbReference type="ARBA" id="ARBA00022722"/>
    </source>
</evidence>
<keyword evidence="4" id="KW-0378">Hydrolase</keyword>
<dbReference type="InterPro" id="IPR036397">
    <property type="entry name" value="RNaseH_sf"/>
</dbReference>
<organism evidence="9 10">
    <name type="scientific">Discina gigas</name>
    <dbReference type="NCBI Taxonomy" id="1032678"/>
    <lineage>
        <taxon>Eukaryota</taxon>
        <taxon>Fungi</taxon>
        <taxon>Dikarya</taxon>
        <taxon>Ascomycota</taxon>
        <taxon>Pezizomycotina</taxon>
        <taxon>Pezizomycetes</taxon>
        <taxon>Pezizales</taxon>
        <taxon>Discinaceae</taxon>
        <taxon>Discina</taxon>
    </lineage>
</organism>
<evidence type="ECO:0000256" key="2">
    <source>
        <dbReference type="ARBA" id="ARBA00006357"/>
    </source>
</evidence>
<feature type="domain" description="Exonuclease" evidence="8">
    <location>
        <begin position="368"/>
        <end position="528"/>
    </location>
</feature>
<proteinExistence type="inferred from homology"/>
<evidence type="ECO:0000256" key="7">
    <source>
        <dbReference type="SAM" id="MobiDB-lite"/>
    </source>
</evidence>
<comment type="caution">
    <text evidence="9">The sequence shown here is derived from an EMBL/GenBank/DDBJ whole genome shotgun (WGS) entry which is preliminary data.</text>
</comment>
<gene>
    <name evidence="9" type="ORF">Q9L58_001685</name>
</gene>
<comment type="subcellular location">
    <subcellularLocation>
        <location evidence="1">Nucleus</location>
    </subcellularLocation>
</comment>
<dbReference type="PANTHER" id="PTHR12801:SF115">
    <property type="entry name" value="FI18136P1-RELATED"/>
    <property type="match status" value="1"/>
</dbReference>
<dbReference type="InterPro" id="IPR034922">
    <property type="entry name" value="REX1-like_exo"/>
</dbReference>
<evidence type="ECO:0000313" key="9">
    <source>
        <dbReference type="EMBL" id="KAL0639226.1"/>
    </source>
</evidence>
<keyword evidence="10" id="KW-1185">Reference proteome</keyword>
<protein>
    <recommendedName>
        <fullName evidence="8">Exonuclease domain-containing protein</fullName>
    </recommendedName>
</protein>
<dbReference type="SMART" id="SM00479">
    <property type="entry name" value="EXOIII"/>
    <property type="match status" value="1"/>
</dbReference>
<accession>A0ABR3GTH6</accession>
<feature type="region of interest" description="Disordered" evidence="7">
    <location>
        <begin position="319"/>
        <end position="361"/>
    </location>
</feature>
<evidence type="ECO:0000256" key="1">
    <source>
        <dbReference type="ARBA" id="ARBA00004123"/>
    </source>
</evidence>
<name>A0ABR3GTH6_9PEZI</name>